<sequence length="364" mass="40164">MKPWTPQNGCGMLLLRAAKRDPVAGLTALLKTKQVNYNGIDEYQNDLKANAARCEAAGIVINNKLLATIILNGLPDDAHWGHLPIRIMDVLHADDCGLAKILKRMEQLEDIDYLLMTSEYKPLPDTMEATEAYRNQRASECHPRAAGPPILMQVFLDHSDDETDKLMAGAVANVGAAVAEERAALAVERPAVAEDRASLAKERAAFAKERVAVLKKSAGYREKEALCAEEKEEKRASYVEGRGWMEQHDDGDEEDTRYSYRLRPTVAKRNAKAIPAGALKVDTKNDESQDPDSGHATRIADGGEIGPCGYGTKSNVDQVRPGSQMDRTATRDPVGDTTTMGFNCLRRNAKTKQSRRQLENEYLL</sequence>
<proteinExistence type="predicted"/>
<feature type="compositionally biased region" description="Basic and acidic residues" evidence="1">
    <location>
        <begin position="281"/>
        <end position="295"/>
    </location>
</feature>
<evidence type="ECO:0000313" key="3">
    <source>
        <dbReference type="Proteomes" id="UP000326924"/>
    </source>
</evidence>
<gene>
    <name evidence="2" type="ORF">FN846DRAFT_903375</name>
</gene>
<dbReference type="InParanoid" id="A0A5J5F6U9"/>
<dbReference type="EMBL" id="VXIS01000021">
    <property type="protein sequence ID" value="KAA8912630.1"/>
    <property type="molecule type" value="Genomic_DNA"/>
</dbReference>
<accession>A0A5J5F6U9</accession>
<dbReference type="AlphaFoldDB" id="A0A5J5F6U9"/>
<comment type="caution">
    <text evidence="2">The sequence shown here is derived from an EMBL/GenBank/DDBJ whole genome shotgun (WGS) entry which is preliminary data.</text>
</comment>
<reference evidence="2 3" key="1">
    <citation type="submission" date="2019-09" db="EMBL/GenBank/DDBJ databases">
        <title>Draft genome of the ectomycorrhizal ascomycete Sphaerosporella brunnea.</title>
        <authorList>
            <consortium name="DOE Joint Genome Institute"/>
            <person name="Benucci G.M."/>
            <person name="Marozzi G."/>
            <person name="Antonielli L."/>
            <person name="Sanchez S."/>
            <person name="Marco P."/>
            <person name="Wang X."/>
            <person name="Falini L.B."/>
            <person name="Barry K."/>
            <person name="Haridas S."/>
            <person name="Lipzen A."/>
            <person name="Labutti K."/>
            <person name="Grigoriev I.V."/>
            <person name="Murat C."/>
            <person name="Martin F."/>
            <person name="Albertini E."/>
            <person name="Donnini D."/>
            <person name="Bonito G."/>
        </authorList>
    </citation>
    <scope>NUCLEOTIDE SEQUENCE [LARGE SCALE GENOMIC DNA]</scope>
    <source>
        <strain evidence="2 3">Sb_GMNB300</strain>
    </source>
</reference>
<keyword evidence="3" id="KW-1185">Reference proteome</keyword>
<organism evidence="2 3">
    <name type="scientific">Sphaerosporella brunnea</name>
    <dbReference type="NCBI Taxonomy" id="1250544"/>
    <lineage>
        <taxon>Eukaryota</taxon>
        <taxon>Fungi</taxon>
        <taxon>Dikarya</taxon>
        <taxon>Ascomycota</taxon>
        <taxon>Pezizomycotina</taxon>
        <taxon>Pezizomycetes</taxon>
        <taxon>Pezizales</taxon>
        <taxon>Pyronemataceae</taxon>
        <taxon>Sphaerosporella</taxon>
    </lineage>
</organism>
<dbReference type="Proteomes" id="UP000326924">
    <property type="component" value="Unassembled WGS sequence"/>
</dbReference>
<protein>
    <submittedName>
        <fullName evidence="2">Uncharacterized protein</fullName>
    </submittedName>
</protein>
<name>A0A5J5F6U9_9PEZI</name>
<evidence type="ECO:0000256" key="1">
    <source>
        <dbReference type="SAM" id="MobiDB-lite"/>
    </source>
</evidence>
<feature type="region of interest" description="Disordered" evidence="1">
    <location>
        <begin position="281"/>
        <end position="341"/>
    </location>
</feature>
<evidence type="ECO:0000313" key="2">
    <source>
        <dbReference type="EMBL" id="KAA8912630.1"/>
    </source>
</evidence>